<evidence type="ECO:0000256" key="2">
    <source>
        <dbReference type="SAM" id="MobiDB-lite"/>
    </source>
</evidence>
<dbReference type="EMBL" id="KN832876">
    <property type="protein sequence ID" value="KIN01107.1"/>
    <property type="molecule type" value="Genomic_DNA"/>
</dbReference>
<dbReference type="STRING" id="913774.A0A0C3HFP1"/>
<dbReference type="HOGENOM" id="CLU_024110_0_0_1"/>
<dbReference type="AlphaFoldDB" id="A0A0C3HFP1"/>
<protein>
    <submittedName>
        <fullName evidence="3">Uncharacterized protein</fullName>
    </submittedName>
</protein>
<feature type="coiled-coil region" evidence="1">
    <location>
        <begin position="576"/>
        <end position="693"/>
    </location>
</feature>
<evidence type="ECO:0000313" key="3">
    <source>
        <dbReference type="EMBL" id="KIN01107.1"/>
    </source>
</evidence>
<feature type="region of interest" description="Disordered" evidence="2">
    <location>
        <begin position="218"/>
        <end position="247"/>
    </location>
</feature>
<gene>
    <name evidence="3" type="ORF">OIDMADRAFT_163286</name>
</gene>
<reference evidence="4" key="2">
    <citation type="submission" date="2015-01" db="EMBL/GenBank/DDBJ databases">
        <title>Evolutionary Origins and Diversification of the Mycorrhizal Mutualists.</title>
        <authorList>
            <consortium name="DOE Joint Genome Institute"/>
            <consortium name="Mycorrhizal Genomics Consortium"/>
            <person name="Kohler A."/>
            <person name="Kuo A."/>
            <person name="Nagy L.G."/>
            <person name="Floudas D."/>
            <person name="Copeland A."/>
            <person name="Barry K.W."/>
            <person name="Cichocki N."/>
            <person name="Veneault-Fourrey C."/>
            <person name="LaButti K."/>
            <person name="Lindquist E.A."/>
            <person name="Lipzen A."/>
            <person name="Lundell T."/>
            <person name="Morin E."/>
            <person name="Murat C."/>
            <person name="Riley R."/>
            <person name="Ohm R."/>
            <person name="Sun H."/>
            <person name="Tunlid A."/>
            <person name="Henrissat B."/>
            <person name="Grigoriev I.V."/>
            <person name="Hibbett D.S."/>
            <person name="Martin F."/>
        </authorList>
    </citation>
    <scope>NUCLEOTIDE SEQUENCE [LARGE SCALE GENOMIC DNA]</scope>
    <source>
        <strain evidence="4">Zn</strain>
    </source>
</reference>
<feature type="compositionally biased region" description="Low complexity" evidence="2">
    <location>
        <begin position="25"/>
        <end position="43"/>
    </location>
</feature>
<dbReference type="OrthoDB" id="3532430at2759"/>
<name>A0A0C3HFP1_OIDMZ</name>
<proteinExistence type="predicted"/>
<evidence type="ECO:0000313" key="4">
    <source>
        <dbReference type="Proteomes" id="UP000054321"/>
    </source>
</evidence>
<dbReference type="Proteomes" id="UP000054321">
    <property type="component" value="Unassembled WGS sequence"/>
</dbReference>
<feature type="coiled-coil region" evidence="1">
    <location>
        <begin position="310"/>
        <end position="337"/>
    </location>
</feature>
<dbReference type="InParanoid" id="A0A0C3HFP1"/>
<keyword evidence="4" id="KW-1185">Reference proteome</keyword>
<sequence length="775" mass="87106">MTELYLPDTEGDGRPKSLRRKRRNSANASPNSRSNSRTVTSRPHGISTPPATPKRSKKRVRFSDPGPSIDVELESSGLTPFVQRTSLSTPTSKRRQSTPAILYRSPQHAPRSGVIQFESLKTQILEDRSIRRLRRNGLSEEQIKIEWDKKQAARTHVKEIERLKSELKESNLKLLKARDELDLVTQTGSEPGEPLITTSSLTSQIEEQERQIKRLKAALQEKESETANDPDWTLAARDPFNFDDDDDMMTMNYDQDFRESTMNEELMTTPTRLRTSFPSPPSTLPNTPSRVASTSSASTQASLPVPDPEKDVLKNQLESLQSEISKLASKIALHEDNQSRLTVKLSEFLTTDESHDHSSLDSALDTVLTQLALSQSRAVEQSNEFWALGNEITKLGFAAGSSPQEMVAAIASQFRQARLELEYITPGEVIEGFENEKLLEMLVSRVRNLNQRVKEGDEKIDQYHEQEASLRQQLNTRIDAMQDVQNDLSIARTIIGELKQEGSDKDISNKRLKAALQTYRVEVRGLEKLIERMDKEKHQAEEKHKSVVTDVESKLQTEILRHDTTSADTEGKNILIEELERRLNAALQAQEDAQKQMDALIAENDAAIQQLERSGKEREKAHGDALALRDARVSELRVEIGRLNDELKAAYSESLTLRTEKRHLEGQLVEAKAEAAEAKVEAAKAKVEAEAKLQGAREHIELLLHTDADSSIGRASVPGDAVTEPQPIIRRGKYFDGSLARRRSSRVKRRSYDSGLGFLEEEGDSEDTRMEATEA</sequence>
<accession>A0A0C3HFP1</accession>
<feature type="region of interest" description="Disordered" evidence="2">
    <location>
        <begin position="742"/>
        <end position="775"/>
    </location>
</feature>
<feature type="compositionally biased region" description="Low complexity" evidence="2">
    <location>
        <begin position="284"/>
        <end position="302"/>
    </location>
</feature>
<keyword evidence="1" id="KW-0175">Coiled coil</keyword>
<feature type="region of interest" description="Disordered" evidence="2">
    <location>
        <begin position="270"/>
        <end position="309"/>
    </location>
</feature>
<feature type="compositionally biased region" description="Polar residues" evidence="2">
    <location>
        <begin position="76"/>
        <end position="91"/>
    </location>
</feature>
<feature type="coiled-coil region" evidence="1">
    <location>
        <begin position="439"/>
        <end position="546"/>
    </location>
</feature>
<evidence type="ECO:0000256" key="1">
    <source>
        <dbReference type="SAM" id="Coils"/>
    </source>
</evidence>
<feature type="region of interest" description="Disordered" evidence="2">
    <location>
        <begin position="1"/>
        <end position="98"/>
    </location>
</feature>
<reference evidence="3 4" key="1">
    <citation type="submission" date="2014-04" db="EMBL/GenBank/DDBJ databases">
        <authorList>
            <consortium name="DOE Joint Genome Institute"/>
            <person name="Kuo A."/>
            <person name="Martino E."/>
            <person name="Perotto S."/>
            <person name="Kohler A."/>
            <person name="Nagy L.G."/>
            <person name="Floudas D."/>
            <person name="Copeland A."/>
            <person name="Barry K.W."/>
            <person name="Cichocki N."/>
            <person name="Veneault-Fourrey C."/>
            <person name="LaButti K."/>
            <person name="Lindquist E.A."/>
            <person name="Lipzen A."/>
            <person name="Lundell T."/>
            <person name="Morin E."/>
            <person name="Murat C."/>
            <person name="Sun H."/>
            <person name="Tunlid A."/>
            <person name="Henrissat B."/>
            <person name="Grigoriev I.V."/>
            <person name="Hibbett D.S."/>
            <person name="Martin F."/>
            <person name="Nordberg H.P."/>
            <person name="Cantor M.N."/>
            <person name="Hua S.X."/>
        </authorList>
    </citation>
    <scope>NUCLEOTIDE SEQUENCE [LARGE SCALE GENOMIC DNA]</scope>
    <source>
        <strain evidence="3 4">Zn</strain>
    </source>
</reference>
<organism evidence="3 4">
    <name type="scientific">Oidiodendron maius (strain Zn)</name>
    <dbReference type="NCBI Taxonomy" id="913774"/>
    <lineage>
        <taxon>Eukaryota</taxon>
        <taxon>Fungi</taxon>
        <taxon>Dikarya</taxon>
        <taxon>Ascomycota</taxon>
        <taxon>Pezizomycotina</taxon>
        <taxon>Leotiomycetes</taxon>
        <taxon>Leotiomycetes incertae sedis</taxon>
        <taxon>Myxotrichaceae</taxon>
        <taxon>Oidiodendron</taxon>
    </lineage>
</organism>
<feature type="compositionally biased region" description="Basic and acidic residues" evidence="2">
    <location>
        <begin position="766"/>
        <end position="775"/>
    </location>
</feature>